<dbReference type="GO" id="GO:0016491">
    <property type="term" value="F:oxidoreductase activity"/>
    <property type="evidence" value="ECO:0007669"/>
    <property type="project" value="UniProtKB-KW"/>
</dbReference>
<dbReference type="PRINTS" id="PR00080">
    <property type="entry name" value="SDRFAMILY"/>
</dbReference>
<evidence type="ECO:0000256" key="2">
    <source>
        <dbReference type="ARBA" id="ARBA00023002"/>
    </source>
</evidence>
<evidence type="ECO:0000256" key="3">
    <source>
        <dbReference type="RuleBase" id="RU000363"/>
    </source>
</evidence>
<comment type="similarity">
    <text evidence="1 3">Belongs to the short-chain dehydrogenases/reductases (SDR) family.</text>
</comment>
<gene>
    <name evidence="5" type="primary">sadH_1</name>
    <name evidence="5" type="ORF">PSI9734_00717</name>
</gene>
<dbReference type="SMART" id="SM00822">
    <property type="entry name" value="PKS_KR"/>
    <property type="match status" value="1"/>
</dbReference>
<keyword evidence="6" id="KW-1185">Reference proteome</keyword>
<dbReference type="PROSITE" id="PS00061">
    <property type="entry name" value="ADH_SHORT"/>
    <property type="match status" value="1"/>
</dbReference>
<accession>A0A6S6WTR8</accession>
<dbReference type="InterPro" id="IPR057326">
    <property type="entry name" value="KR_dom"/>
</dbReference>
<dbReference type="InterPro" id="IPR036291">
    <property type="entry name" value="NAD(P)-bd_dom_sf"/>
</dbReference>
<evidence type="ECO:0000313" key="6">
    <source>
        <dbReference type="Proteomes" id="UP000481517"/>
    </source>
</evidence>
<proteinExistence type="inferred from homology"/>
<dbReference type="EMBL" id="CADCXY010000001">
    <property type="protein sequence ID" value="CAB0150150.1"/>
    <property type="molecule type" value="Genomic_DNA"/>
</dbReference>
<name>A0A6S6WTR8_9GAMM</name>
<reference evidence="5 6" key="1">
    <citation type="submission" date="2020-02" db="EMBL/GenBank/DDBJ databases">
        <authorList>
            <person name="Rodrigo-Torres L."/>
            <person name="Arahal R. D."/>
            <person name="Lucena T."/>
        </authorList>
    </citation>
    <scope>NUCLEOTIDE SEQUENCE [LARGE SCALE GENOMIC DNA]</scope>
    <source>
        <strain evidence="5 6">CECT 9734</strain>
    </source>
</reference>
<dbReference type="AlphaFoldDB" id="A0A6S6WTR8"/>
<protein>
    <submittedName>
        <fullName evidence="5">Oxidoreductase SadH</fullName>
        <ecNumber evidence="5">1.-.-.-</ecNumber>
    </submittedName>
</protein>
<dbReference type="SUPFAM" id="SSF51735">
    <property type="entry name" value="NAD(P)-binding Rossmann-fold domains"/>
    <property type="match status" value="1"/>
</dbReference>
<dbReference type="Proteomes" id="UP000481517">
    <property type="component" value="Unassembled WGS sequence"/>
</dbReference>
<keyword evidence="2 5" id="KW-0560">Oxidoreductase</keyword>
<feature type="domain" description="Ketoreductase" evidence="4">
    <location>
        <begin position="5"/>
        <end position="181"/>
    </location>
</feature>
<sequence>MRAPPIALITGAASGLGLELAKALQCSHQLVLVDVNEQGLAACRERFPNAYCEHVDLADSHAIEQLLDKLLTQLPRLDLLINNAGITHRSPAASTSIQVMEKVMAVDYFAAVQLSQGLLPLLTASAGKIVNIGSMAGWMPVIERAGYCAAKSALHQYFETLRAELNRPGAVLMVYPSFLDTPIEHHALDSQGAIASHPRTTAGAMRSSDWMAKRIVKAMNGHQERLFPDRLTYFASVLYRLAPRLYLRLMRRKLGGQRG</sequence>
<dbReference type="PANTHER" id="PTHR44196">
    <property type="entry name" value="DEHYDROGENASE/REDUCTASE SDR FAMILY MEMBER 7B"/>
    <property type="match status" value="1"/>
</dbReference>
<dbReference type="PRINTS" id="PR00081">
    <property type="entry name" value="GDHRDH"/>
</dbReference>
<dbReference type="GO" id="GO:0016020">
    <property type="term" value="C:membrane"/>
    <property type="evidence" value="ECO:0007669"/>
    <property type="project" value="TreeGrafter"/>
</dbReference>
<evidence type="ECO:0000259" key="4">
    <source>
        <dbReference type="SMART" id="SM00822"/>
    </source>
</evidence>
<organism evidence="5 6">
    <name type="scientific">Pseudidiomarina piscicola</name>
    <dbReference type="NCBI Taxonomy" id="2614830"/>
    <lineage>
        <taxon>Bacteria</taxon>
        <taxon>Pseudomonadati</taxon>
        <taxon>Pseudomonadota</taxon>
        <taxon>Gammaproteobacteria</taxon>
        <taxon>Alteromonadales</taxon>
        <taxon>Idiomarinaceae</taxon>
        <taxon>Pseudidiomarina</taxon>
    </lineage>
</organism>
<dbReference type="PANTHER" id="PTHR44196:SF1">
    <property type="entry name" value="DEHYDROGENASE_REDUCTASE SDR FAMILY MEMBER 7B"/>
    <property type="match status" value="1"/>
</dbReference>
<dbReference type="Pfam" id="PF00106">
    <property type="entry name" value="adh_short"/>
    <property type="match status" value="1"/>
</dbReference>
<dbReference type="EC" id="1.-.-.-" evidence="5"/>
<dbReference type="InterPro" id="IPR020904">
    <property type="entry name" value="Sc_DH/Rdtase_CS"/>
</dbReference>
<dbReference type="RefSeq" id="WP_173919721.1">
    <property type="nucleotide sequence ID" value="NZ_CADCXY010000001.1"/>
</dbReference>
<evidence type="ECO:0000313" key="5">
    <source>
        <dbReference type="EMBL" id="CAB0150150.1"/>
    </source>
</evidence>
<dbReference type="Gene3D" id="3.40.50.720">
    <property type="entry name" value="NAD(P)-binding Rossmann-like Domain"/>
    <property type="match status" value="1"/>
</dbReference>
<evidence type="ECO:0000256" key="1">
    <source>
        <dbReference type="ARBA" id="ARBA00006484"/>
    </source>
</evidence>
<dbReference type="InterPro" id="IPR002347">
    <property type="entry name" value="SDR_fam"/>
</dbReference>